<dbReference type="SUPFAM" id="SSF52096">
    <property type="entry name" value="ClpP/crotonase"/>
    <property type="match status" value="2"/>
</dbReference>
<dbReference type="InterPro" id="IPR047217">
    <property type="entry name" value="S49_SppA_67K_type_N"/>
</dbReference>
<keyword evidence="2" id="KW-0645">Protease</keyword>
<evidence type="ECO:0000259" key="7">
    <source>
        <dbReference type="Pfam" id="PF01343"/>
    </source>
</evidence>
<dbReference type="InterPro" id="IPR004634">
    <property type="entry name" value="Pept_S49_pIV"/>
</dbReference>
<keyword evidence="3" id="KW-0378">Hydrolase</keyword>
<evidence type="ECO:0000256" key="2">
    <source>
        <dbReference type="ARBA" id="ARBA00022670"/>
    </source>
</evidence>
<gene>
    <name evidence="8" type="ORF">SAMN04488060_1092</name>
</gene>
<keyword evidence="6" id="KW-0472">Membrane</keyword>
<feature type="domain" description="Peptidase S49" evidence="7">
    <location>
        <begin position="378"/>
        <end position="528"/>
    </location>
</feature>
<reference evidence="9" key="1">
    <citation type="submission" date="2016-10" db="EMBL/GenBank/DDBJ databases">
        <authorList>
            <person name="Varghese N."/>
            <person name="Submissions S."/>
        </authorList>
    </citation>
    <scope>NUCLEOTIDE SEQUENCE [LARGE SCALE GENOMIC DNA]</scope>
    <source>
        <strain evidence="9">CGMCC 1.7715</strain>
    </source>
</reference>
<dbReference type="NCBIfam" id="TIGR00705">
    <property type="entry name" value="SppA_67K"/>
    <property type="match status" value="1"/>
</dbReference>
<dbReference type="PANTHER" id="PTHR33209">
    <property type="entry name" value="PROTEASE 4"/>
    <property type="match status" value="1"/>
</dbReference>
<evidence type="ECO:0000313" key="9">
    <source>
        <dbReference type="Proteomes" id="UP000199331"/>
    </source>
</evidence>
<dbReference type="EMBL" id="FOWZ01000001">
    <property type="protein sequence ID" value="SFO98029.1"/>
    <property type="molecule type" value="Genomic_DNA"/>
</dbReference>
<keyword evidence="4" id="KW-0720">Serine protease</keyword>
<evidence type="ECO:0000313" key="8">
    <source>
        <dbReference type="EMBL" id="SFO98029.1"/>
    </source>
</evidence>
<dbReference type="Pfam" id="PF01343">
    <property type="entry name" value="Peptidase_S49"/>
    <property type="match status" value="2"/>
</dbReference>
<dbReference type="CDD" id="cd07023">
    <property type="entry name" value="S49_Sppa_N_C"/>
    <property type="match status" value="1"/>
</dbReference>
<dbReference type="InterPro" id="IPR047272">
    <property type="entry name" value="S49_SppA_C"/>
</dbReference>
<dbReference type="InterPro" id="IPR002142">
    <property type="entry name" value="Peptidase_S49"/>
</dbReference>
<feature type="active site" description="Proton donor/acceptor" evidence="5">
    <location>
        <position position="193"/>
    </location>
</feature>
<dbReference type="STRING" id="604088.SAMN04488060_1092"/>
<evidence type="ECO:0000256" key="6">
    <source>
        <dbReference type="SAM" id="Phobius"/>
    </source>
</evidence>
<evidence type="ECO:0000256" key="5">
    <source>
        <dbReference type="PIRSR" id="PIRSR001217-1"/>
    </source>
</evidence>
<dbReference type="GO" id="GO:0008236">
    <property type="term" value="F:serine-type peptidase activity"/>
    <property type="evidence" value="ECO:0007669"/>
    <property type="project" value="UniProtKB-KW"/>
</dbReference>
<dbReference type="CDD" id="cd07018">
    <property type="entry name" value="S49_SppA_67K_type"/>
    <property type="match status" value="1"/>
</dbReference>
<dbReference type="PANTHER" id="PTHR33209:SF1">
    <property type="entry name" value="PEPTIDASE S49 DOMAIN-CONTAINING PROTEIN"/>
    <property type="match status" value="1"/>
</dbReference>
<feature type="active site" description="Nucleophile" evidence="5">
    <location>
        <position position="394"/>
    </location>
</feature>
<keyword evidence="9" id="KW-1185">Reference proteome</keyword>
<dbReference type="Gene3D" id="6.20.330.10">
    <property type="match status" value="1"/>
</dbReference>
<sequence length="625" mass="66764">MRFAGKVWRLLVGVKDGLVLLFMLLFFGMLFVILTTRPSPAQVREGALLLEIDGVVVEERSRIDPLQALLSSQAPVGEYQARDIVRALDAAAGDERIDAVVLDLERFLGAGQVHLQDIGEAMDRVRAANKPVLTYATAYADDGVFLAAHASEVWMNPLGGAVVAGPGGHRLYYKGLIDRLNVNARVYRVGTYKSAVEPYTQTGMSEPARENARALYGALWEEWQANVKKARPAVDLDLITQSPAEWVEAAQGDLAQASLDAGLVDKLGNRDAFNARVVELVGTDKWSKLPNAFPATEYDAWLKDNPLPSDGKPIGIVTIAGEIVDGEAGPGTAGGTRIADLLDAALDRDFAGLVVRVDSPGGSVLASEAIRDAILRHKARGVPVAVSMANVAASGGYWVSTPADRIFAEPDTITGSIGIFAVLPTFEQAAASIGVTSDGVRTGPLSGQPDLVGGLTPEVDRILQASIEDGYRDFLTRVSQARNMTLDQADEVGQGRVWDGGTARQLQLVDEYGGLEEALAWVAGQAELAGGEWHAAYLGTPPSTTDTLLRQWLVGEEDAQGRDVFALFARKETEALNRVISDAGRLLGTRGAQAYCLACPATDRGQRAEGDAKGFFERLAALFAK</sequence>
<dbReference type="OrthoDB" id="9764363at2"/>
<dbReference type="Proteomes" id="UP000199331">
    <property type="component" value="Unassembled WGS sequence"/>
</dbReference>
<feature type="transmembrane region" description="Helical" evidence="6">
    <location>
        <begin position="12"/>
        <end position="34"/>
    </location>
</feature>
<dbReference type="RefSeq" id="WP_090478116.1">
    <property type="nucleotide sequence ID" value="NZ_FOWZ01000001.1"/>
</dbReference>
<comment type="similarity">
    <text evidence="1">Belongs to the peptidase S49 family.</text>
</comment>
<evidence type="ECO:0000256" key="3">
    <source>
        <dbReference type="ARBA" id="ARBA00022801"/>
    </source>
</evidence>
<accession>A0A1I5LKW5</accession>
<name>A0A1I5LKW5_9SPHN</name>
<evidence type="ECO:0000256" key="1">
    <source>
        <dbReference type="ARBA" id="ARBA00008683"/>
    </source>
</evidence>
<proteinExistence type="inferred from homology"/>
<dbReference type="AlphaFoldDB" id="A0A1I5LKW5"/>
<dbReference type="PIRSF" id="PIRSF001217">
    <property type="entry name" value="Protease_4_SppA"/>
    <property type="match status" value="1"/>
</dbReference>
<dbReference type="InterPro" id="IPR029045">
    <property type="entry name" value="ClpP/crotonase-like_dom_sf"/>
</dbReference>
<organism evidence="8 9">
    <name type="scientific">Qipengyuania nanhaisediminis</name>
    <dbReference type="NCBI Taxonomy" id="604088"/>
    <lineage>
        <taxon>Bacteria</taxon>
        <taxon>Pseudomonadati</taxon>
        <taxon>Pseudomonadota</taxon>
        <taxon>Alphaproteobacteria</taxon>
        <taxon>Sphingomonadales</taxon>
        <taxon>Erythrobacteraceae</taxon>
        <taxon>Qipengyuania</taxon>
    </lineage>
</organism>
<protein>
    <submittedName>
        <fullName evidence="8">Signal peptide peptidase A. Serine peptidase. MEROPS family S49</fullName>
    </submittedName>
</protein>
<keyword evidence="6" id="KW-0812">Transmembrane</keyword>
<dbReference type="GO" id="GO:0016020">
    <property type="term" value="C:membrane"/>
    <property type="evidence" value="ECO:0007669"/>
    <property type="project" value="InterPro"/>
</dbReference>
<dbReference type="GO" id="GO:0006465">
    <property type="term" value="P:signal peptide processing"/>
    <property type="evidence" value="ECO:0007669"/>
    <property type="project" value="InterPro"/>
</dbReference>
<evidence type="ECO:0000256" key="4">
    <source>
        <dbReference type="ARBA" id="ARBA00022825"/>
    </source>
</evidence>
<dbReference type="Gene3D" id="3.90.226.10">
    <property type="entry name" value="2-enoyl-CoA Hydratase, Chain A, domain 1"/>
    <property type="match status" value="3"/>
</dbReference>
<feature type="domain" description="Peptidase S49" evidence="7">
    <location>
        <begin position="126"/>
        <end position="281"/>
    </location>
</feature>
<keyword evidence="6" id="KW-1133">Transmembrane helix</keyword>